<organism evidence="1 2">
    <name type="scientific">Cladophialophora immunda</name>
    <dbReference type="NCBI Taxonomy" id="569365"/>
    <lineage>
        <taxon>Eukaryota</taxon>
        <taxon>Fungi</taxon>
        <taxon>Dikarya</taxon>
        <taxon>Ascomycota</taxon>
        <taxon>Pezizomycotina</taxon>
        <taxon>Eurotiomycetes</taxon>
        <taxon>Chaetothyriomycetidae</taxon>
        <taxon>Chaetothyriales</taxon>
        <taxon>Herpotrichiellaceae</taxon>
        <taxon>Cladophialophora</taxon>
    </lineage>
</organism>
<gene>
    <name evidence="1" type="ORF">PV07_06313</name>
</gene>
<dbReference type="RefSeq" id="XP_016250793.1">
    <property type="nucleotide sequence ID" value="XM_016393274.1"/>
</dbReference>
<protein>
    <submittedName>
        <fullName evidence="1">Uncharacterized protein</fullName>
    </submittedName>
</protein>
<evidence type="ECO:0000313" key="1">
    <source>
        <dbReference type="EMBL" id="KIW30577.1"/>
    </source>
</evidence>
<reference evidence="1 2" key="1">
    <citation type="submission" date="2015-01" db="EMBL/GenBank/DDBJ databases">
        <title>The Genome Sequence of Cladophialophora immunda CBS83496.</title>
        <authorList>
            <consortium name="The Broad Institute Genomics Platform"/>
            <person name="Cuomo C."/>
            <person name="de Hoog S."/>
            <person name="Gorbushina A."/>
            <person name="Stielow B."/>
            <person name="Teixiera M."/>
            <person name="Abouelleil A."/>
            <person name="Chapman S.B."/>
            <person name="Priest M."/>
            <person name="Young S.K."/>
            <person name="Wortman J."/>
            <person name="Nusbaum C."/>
            <person name="Birren B."/>
        </authorList>
    </citation>
    <scope>NUCLEOTIDE SEQUENCE [LARGE SCALE GENOMIC DNA]</scope>
    <source>
        <strain evidence="1 2">CBS 83496</strain>
    </source>
</reference>
<dbReference type="VEuPathDB" id="FungiDB:PV07_06313"/>
<dbReference type="EMBL" id="KN847042">
    <property type="protein sequence ID" value="KIW30577.1"/>
    <property type="molecule type" value="Genomic_DNA"/>
</dbReference>
<keyword evidence="2" id="KW-1185">Reference proteome</keyword>
<dbReference type="GeneID" id="27345507"/>
<proteinExistence type="predicted"/>
<accession>A0A0D2AZ71</accession>
<name>A0A0D2AZ71_9EURO</name>
<dbReference type="HOGENOM" id="CLU_1740320_0_0_1"/>
<dbReference type="AlphaFoldDB" id="A0A0D2AZ71"/>
<evidence type="ECO:0000313" key="2">
    <source>
        <dbReference type="Proteomes" id="UP000054466"/>
    </source>
</evidence>
<dbReference type="Proteomes" id="UP000054466">
    <property type="component" value="Unassembled WGS sequence"/>
</dbReference>
<sequence length="150" mass="16882">MHVATASYPRRQRLSLLRSPDSTLYRCPIPPDEAPNVSETRLFTHFLGYCQEPQECLPLEENFDSTIAGASGGDHLSCLCQSYQWLQNRGEVPDQYAVGDLRLPRKPTNRCLQRRSEAQRSGESFVHGRPQVYEPLDMGLPSMRTSAAAT</sequence>